<evidence type="ECO:0000256" key="5">
    <source>
        <dbReference type="ARBA" id="ARBA00022917"/>
    </source>
</evidence>
<gene>
    <name evidence="10" type="ORF">A3C82_00080</name>
</gene>
<dbReference type="InterPro" id="IPR014758">
    <property type="entry name" value="Met-tRNA_synth"/>
</dbReference>
<dbReference type="STRING" id="1802451.A3C82_00080"/>
<evidence type="ECO:0000256" key="6">
    <source>
        <dbReference type="ARBA" id="ARBA00023146"/>
    </source>
</evidence>
<dbReference type="PANTHER" id="PTHR43326">
    <property type="entry name" value="METHIONYL-TRNA SYNTHETASE"/>
    <property type="match status" value="1"/>
</dbReference>
<keyword evidence="3 8" id="KW-0547">Nucleotide-binding</keyword>
<evidence type="ECO:0000256" key="8">
    <source>
        <dbReference type="RuleBase" id="RU363039"/>
    </source>
</evidence>
<dbReference type="PANTHER" id="PTHR43326:SF1">
    <property type="entry name" value="METHIONINE--TRNA LIGASE, MITOCHONDRIAL"/>
    <property type="match status" value="1"/>
</dbReference>
<evidence type="ECO:0000259" key="9">
    <source>
        <dbReference type="Pfam" id="PF09334"/>
    </source>
</evidence>
<dbReference type="CDD" id="cd00814">
    <property type="entry name" value="MetRS_core"/>
    <property type="match status" value="1"/>
</dbReference>
<comment type="catalytic activity">
    <reaction evidence="7">
        <text>tRNA(Met) + L-methionine + ATP = L-methionyl-tRNA(Met) + AMP + diphosphate</text>
        <dbReference type="Rhea" id="RHEA:13481"/>
        <dbReference type="Rhea" id="RHEA-COMP:9667"/>
        <dbReference type="Rhea" id="RHEA-COMP:9698"/>
        <dbReference type="ChEBI" id="CHEBI:30616"/>
        <dbReference type="ChEBI" id="CHEBI:33019"/>
        <dbReference type="ChEBI" id="CHEBI:57844"/>
        <dbReference type="ChEBI" id="CHEBI:78442"/>
        <dbReference type="ChEBI" id="CHEBI:78530"/>
        <dbReference type="ChEBI" id="CHEBI:456215"/>
        <dbReference type="EC" id="6.1.1.10"/>
    </reaction>
</comment>
<comment type="caution">
    <text evidence="10">The sequence shown here is derived from an EMBL/GenBank/DDBJ whole genome shotgun (WGS) entry which is preliminary data.</text>
</comment>
<evidence type="ECO:0000256" key="1">
    <source>
        <dbReference type="ARBA" id="ARBA00012838"/>
    </source>
</evidence>
<dbReference type="NCBIfam" id="TIGR00398">
    <property type="entry name" value="metG"/>
    <property type="match status" value="1"/>
</dbReference>
<dbReference type="FunFam" id="2.170.220.10:FF:000001">
    <property type="entry name" value="methionine--tRNA ligase, mitochondrial"/>
    <property type="match status" value="1"/>
</dbReference>
<evidence type="ECO:0000256" key="4">
    <source>
        <dbReference type="ARBA" id="ARBA00022840"/>
    </source>
</evidence>
<organism evidence="10 11">
    <name type="scientific">Candidatus Wildermuthbacteria bacterium RIFCSPHIGHO2_02_FULL_47_12</name>
    <dbReference type="NCBI Taxonomy" id="1802451"/>
    <lineage>
        <taxon>Bacteria</taxon>
        <taxon>Candidatus Wildermuthiibacteriota</taxon>
    </lineage>
</organism>
<dbReference type="Gene3D" id="2.170.220.10">
    <property type="match status" value="1"/>
</dbReference>
<comment type="similarity">
    <text evidence="8">Belongs to the class-I aminoacyl-tRNA synthetase family.</text>
</comment>
<dbReference type="GO" id="GO:0005524">
    <property type="term" value="F:ATP binding"/>
    <property type="evidence" value="ECO:0007669"/>
    <property type="project" value="UniProtKB-KW"/>
</dbReference>
<dbReference type="Pfam" id="PF09334">
    <property type="entry name" value="tRNA-synt_1g"/>
    <property type="match status" value="1"/>
</dbReference>
<keyword evidence="2 8" id="KW-0436">Ligase</keyword>
<evidence type="ECO:0000313" key="11">
    <source>
        <dbReference type="Proteomes" id="UP000176901"/>
    </source>
</evidence>
<keyword evidence="5 8" id="KW-0648">Protein biosynthesis</keyword>
<dbReference type="InterPro" id="IPR033911">
    <property type="entry name" value="MetRS_core"/>
</dbReference>
<dbReference type="GO" id="GO:0006431">
    <property type="term" value="P:methionyl-tRNA aminoacylation"/>
    <property type="evidence" value="ECO:0007669"/>
    <property type="project" value="InterPro"/>
</dbReference>
<evidence type="ECO:0000256" key="2">
    <source>
        <dbReference type="ARBA" id="ARBA00022598"/>
    </source>
</evidence>
<evidence type="ECO:0000256" key="7">
    <source>
        <dbReference type="ARBA" id="ARBA00047364"/>
    </source>
</evidence>
<accession>A0A1G2R586</accession>
<dbReference type="Proteomes" id="UP000176901">
    <property type="component" value="Unassembled WGS sequence"/>
</dbReference>
<dbReference type="PRINTS" id="PR01041">
    <property type="entry name" value="TRNASYNTHMET"/>
</dbReference>
<proteinExistence type="inferred from homology"/>
<dbReference type="InterPro" id="IPR023457">
    <property type="entry name" value="Met-tRNA_synth_2"/>
</dbReference>
<protein>
    <recommendedName>
        <fullName evidence="1">methionine--tRNA ligase</fullName>
        <ecNumber evidence="1">6.1.1.10</ecNumber>
    </recommendedName>
</protein>
<evidence type="ECO:0000313" key="10">
    <source>
        <dbReference type="EMBL" id="OHA67251.1"/>
    </source>
</evidence>
<feature type="domain" description="Methionyl/Leucyl tRNA synthetase" evidence="9">
    <location>
        <begin position="4"/>
        <end position="362"/>
    </location>
</feature>
<sequence length="494" mass="56084">MAKFYVTTAIPYVNSRPHVGHALEFVQADVVVRYHRQKGEEVLLLSGSDENALKNVQAAEKAGIPVQQFINENAQAFVALASKLGIRFDVFQKGSSKDHHTSSQRLWELCQRAGDIYKKAYEGLYCVGCEAFYTLDELNENQECTEHPGRKLETISEENYFFKLSKYQDELITLLEKDELRIIPATRKNEVLSFLKQPLQDISISRSNERAKNWGVPVPGDINQRMYVWFDALNIYQSGIGLGLDEEQYRKWWPADVHVIGKGIIRFHAVYWPAFLLSAGLPLPKTLFVHGYLTVGGQKMSKTVGNVVDPFPLVEKYGADAVRYFLLREIPSAEDGDFTQEKFEGRYNADLASGLGNQVKRILTLADTHDVKVTFPDRKIVIDEWGVRGLWKLLENFEFDKALELIWRRLSPSERATMKSGIFSSVNEISISIETARPFDPKTPKEVTRDNIIENMIGLWSIAIALEPFLPETSGKIKVQLSGGERTSLFPRLS</sequence>
<dbReference type="AlphaFoldDB" id="A0A1G2R586"/>
<dbReference type="GO" id="GO:0004825">
    <property type="term" value="F:methionine-tRNA ligase activity"/>
    <property type="evidence" value="ECO:0007669"/>
    <property type="project" value="UniProtKB-EC"/>
</dbReference>
<reference evidence="10 11" key="1">
    <citation type="journal article" date="2016" name="Nat. Commun.">
        <title>Thousands of microbial genomes shed light on interconnected biogeochemical processes in an aquifer system.</title>
        <authorList>
            <person name="Anantharaman K."/>
            <person name="Brown C.T."/>
            <person name="Hug L.A."/>
            <person name="Sharon I."/>
            <person name="Castelle C.J."/>
            <person name="Probst A.J."/>
            <person name="Thomas B.C."/>
            <person name="Singh A."/>
            <person name="Wilkins M.J."/>
            <person name="Karaoz U."/>
            <person name="Brodie E.L."/>
            <person name="Williams K.H."/>
            <person name="Hubbard S.S."/>
            <person name="Banfield J.F."/>
        </authorList>
    </citation>
    <scope>NUCLEOTIDE SEQUENCE [LARGE SCALE GENOMIC DNA]</scope>
</reference>
<dbReference type="InterPro" id="IPR015413">
    <property type="entry name" value="Methionyl/Leucyl_tRNA_Synth"/>
</dbReference>
<dbReference type="InterPro" id="IPR014729">
    <property type="entry name" value="Rossmann-like_a/b/a_fold"/>
</dbReference>
<dbReference type="EC" id="6.1.1.10" evidence="1"/>
<dbReference type="Gene3D" id="1.10.730.10">
    <property type="entry name" value="Isoleucyl-tRNA Synthetase, Domain 1"/>
    <property type="match status" value="1"/>
</dbReference>
<dbReference type="SUPFAM" id="SSF52374">
    <property type="entry name" value="Nucleotidylyl transferase"/>
    <property type="match status" value="1"/>
</dbReference>
<dbReference type="EMBL" id="MHTW01000015">
    <property type="protein sequence ID" value="OHA67251.1"/>
    <property type="molecule type" value="Genomic_DNA"/>
</dbReference>
<name>A0A1G2R586_9BACT</name>
<dbReference type="Gene3D" id="3.40.50.620">
    <property type="entry name" value="HUPs"/>
    <property type="match status" value="1"/>
</dbReference>
<keyword evidence="6 8" id="KW-0030">Aminoacyl-tRNA synthetase</keyword>
<keyword evidence="4 8" id="KW-0067">ATP-binding</keyword>
<evidence type="ECO:0000256" key="3">
    <source>
        <dbReference type="ARBA" id="ARBA00022741"/>
    </source>
</evidence>